<name>A0A443SF22_9ACAR</name>
<proteinExistence type="inferred from homology"/>
<keyword evidence="3" id="KW-0963">Cytoplasm</keyword>
<dbReference type="GO" id="GO:0005524">
    <property type="term" value="F:ATP binding"/>
    <property type="evidence" value="ECO:0007669"/>
    <property type="project" value="UniProtKB-KW"/>
</dbReference>
<reference evidence="11 12" key="1">
    <citation type="journal article" date="2018" name="Gigascience">
        <title>Genomes of trombidid mites reveal novel predicted allergens and laterally-transferred genes associated with secondary metabolism.</title>
        <authorList>
            <person name="Dong X."/>
            <person name="Chaisiri K."/>
            <person name="Xia D."/>
            <person name="Armstrong S.D."/>
            <person name="Fang Y."/>
            <person name="Donnelly M.J."/>
            <person name="Kadowaki T."/>
            <person name="McGarry J.W."/>
            <person name="Darby A.C."/>
            <person name="Makepeace B.L."/>
        </authorList>
    </citation>
    <scope>NUCLEOTIDE SEQUENCE [LARGE SCALE GENOMIC DNA]</scope>
    <source>
        <strain evidence="11">UoL-UT</strain>
    </source>
</reference>
<feature type="domain" description="Helicase MOV-10-like beta-barrel" evidence="10">
    <location>
        <begin position="177"/>
        <end position="255"/>
    </location>
</feature>
<feature type="compositionally biased region" description="Polar residues" evidence="8">
    <location>
        <begin position="33"/>
        <end position="42"/>
    </location>
</feature>
<dbReference type="VEuPathDB" id="VectorBase:LDEU005921"/>
<dbReference type="GO" id="GO:0005737">
    <property type="term" value="C:cytoplasm"/>
    <property type="evidence" value="ECO:0007669"/>
    <property type="project" value="UniProtKB-SubCell"/>
</dbReference>
<keyword evidence="7" id="KW-0067">ATP-binding</keyword>
<feature type="domain" description="DNA2/NAM7 helicase helicase" evidence="9">
    <location>
        <begin position="311"/>
        <end position="411"/>
    </location>
</feature>
<gene>
    <name evidence="11" type="ORF">B4U80_13008</name>
</gene>
<feature type="domain" description="DNA2/NAM7 helicase helicase" evidence="9">
    <location>
        <begin position="426"/>
        <end position="492"/>
    </location>
</feature>
<organism evidence="11 12">
    <name type="scientific">Leptotrombidium deliense</name>
    <dbReference type="NCBI Taxonomy" id="299467"/>
    <lineage>
        <taxon>Eukaryota</taxon>
        <taxon>Metazoa</taxon>
        <taxon>Ecdysozoa</taxon>
        <taxon>Arthropoda</taxon>
        <taxon>Chelicerata</taxon>
        <taxon>Arachnida</taxon>
        <taxon>Acari</taxon>
        <taxon>Acariformes</taxon>
        <taxon>Trombidiformes</taxon>
        <taxon>Prostigmata</taxon>
        <taxon>Anystina</taxon>
        <taxon>Parasitengona</taxon>
        <taxon>Trombiculoidea</taxon>
        <taxon>Trombiculidae</taxon>
        <taxon>Leptotrombidium</taxon>
    </lineage>
</organism>
<dbReference type="OrthoDB" id="6509655at2759"/>
<dbReference type="InterPro" id="IPR041677">
    <property type="entry name" value="DNA2/NAM7_AAA_11"/>
</dbReference>
<evidence type="ECO:0000259" key="10">
    <source>
        <dbReference type="Pfam" id="PF21634"/>
    </source>
</evidence>
<keyword evidence="6" id="KW-0347">Helicase</keyword>
<evidence type="ECO:0000259" key="9">
    <source>
        <dbReference type="Pfam" id="PF13086"/>
    </source>
</evidence>
<evidence type="ECO:0000256" key="7">
    <source>
        <dbReference type="ARBA" id="ARBA00022840"/>
    </source>
</evidence>
<dbReference type="InterPro" id="IPR049080">
    <property type="entry name" value="MOV-10-like_beta-barrel"/>
</dbReference>
<dbReference type="Gene3D" id="3.40.50.300">
    <property type="entry name" value="P-loop containing nucleotide triphosphate hydrolases"/>
    <property type="match status" value="1"/>
</dbReference>
<evidence type="ECO:0000313" key="12">
    <source>
        <dbReference type="Proteomes" id="UP000288716"/>
    </source>
</evidence>
<dbReference type="Proteomes" id="UP000288716">
    <property type="component" value="Unassembled WGS sequence"/>
</dbReference>
<dbReference type="InterPro" id="IPR027417">
    <property type="entry name" value="P-loop_NTPase"/>
</dbReference>
<dbReference type="PANTHER" id="PTHR45418:SF1">
    <property type="entry name" value="CANCER_TESTIS ANTIGEN 55"/>
    <property type="match status" value="1"/>
</dbReference>
<keyword evidence="12" id="KW-1185">Reference proteome</keyword>
<evidence type="ECO:0000256" key="8">
    <source>
        <dbReference type="SAM" id="MobiDB-lite"/>
    </source>
</evidence>
<dbReference type="Pfam" id="PF13086">
    <property type="entry name" value="AAA_11"/>
    <property type="match status" value="2"/>
</dbReference>
<dbReference type="AlphaFoldDB" id="A0A443SF22"/>
<dbReference type="STRING" id="299467.A0A443SF22"/>
<evidence type="ECO:0000256" key="6">
    <source>
        <dbReference type="ARBA" id="ARBA00022806"/>
    </source>
</evidence>
<comment type="similarity">
    <text evidence="2">Belongs to the DNA2/NAM7 helicase family. SDE3 subfamily.</text>
</comment>
<keyword evidence="5" id="KW-0378">Hydrolase</keyword>
<evidence type="ECO:0000256" key="2">
    <source>
        <dbReference type="ARBA" id="ARBA00005601"/>
    </source>
</evidence>
<sequence>MLLLIDVVVETVLSKIRERLNEGCRKSNDGHSKQTMGKTQANGAVGGQLEDESDIEQKYAKFFQINTDGLVKRNDGWRTRSDMINRDKELTQLIYAEDATMVRCQPLGSRNKHNGFRLPKYDVPKAVINALYEDKKPETAYPYISKPLDPQIYDHKFHYLLYFEEAAMYLSMRNFDLDRRRLNKCGDFMSLEIPREVLTRSALIKGNRVLLTHPTKRPIVSFEGFIHKIEQNYILMRFHEKFHEMYDGTEYNVSFHFGRTNFRQCHYAIDQVFSHACYELLFPSEKRNLSSKEKYLWKGNAKKMKYFNIDLNRTQKNAVIGVLRSSQRPSPYIIVGPPATGKTTTVVESILQIVVKLRKSRILVCTNSNILADEIALKLLESRIIYEDKLTRLVSVNYARNVNENLKSVSVIFTDDPHDNDWFYRKVIVTTCNNAGNLYCMLKNSMHFTHCIIDDSTKTSEPEALVAIGLVAAACGVVVLTGDPSQIRPNCESPISRYNGLSDPLMLRLMQYTPYLTSEKFKKFGGYNPYYITKLDVAYDGEK</sequence>
<feature type="region of interest" description="Disordered" evidence="8">
    <location>
        <begin position="24"/>
        <end position="47"/>
    </location>
</feature>
<dbReference type="EMBL" id="NCKV01003043">
    <property type="protein sequence ID" value="RWS26119.1"/>
    <property type="molecule type" value="Genomic_DNA"/>
</dbReference>
<evidence type="ECO:0000313" key="11">
    <source>
        <dbReference type="EMBL" id="RWS26119.1"/>
    </source>
</evidence>
<keyword evidence="4" id="KW-0547">Nucleotide-binding</keyword>
<dbReference type="PANTHER" id="PTHR45418">
    <property type="entry name" value="CANCER/TESTIS ANTIGEN 55"/>
    <property type="match status" value="1"/>
</dbReference>
<accession>A0A443SF22</accession>
<protein>
    <submittedName>
        <fullName evidence="11">Uncharacterized protein</fullName>
    </submittedName>
</protein>
<evidence type="ECO:0000256" key="4">
    <source>
        <dbReference type="ARBA" id="ARBA00022741"/>
    </source>
</evidence>
<evidence type="ECO:0000256" key="3">
    <source>
        <dbReference type="ARBA" id="ARBA00022490"/>
    </source>
</evidence>
<comment type="subcellular location">
    <subcellularLocation>
        <location evidence="1">Cytoplasm</location>
    </subcellularLocation>
</comment>
<dbReference type="SUPFAM" id="SSF52540">
    <property type="entry name" value="P-loop containing nucleoside triphosphate hydrolases"/>
    <property type="match status" value="1"/>
</dbReference>
<dbReference type="GO" id="GO:0004386">
    <property type="term" value="F:helicase activity"/>
    <property type="evidence" value="ECO:0007669"/>
    <property type="project" value="UniProtKB-KW"/>
</dbReference>
<comment type="caution">
    <text evidence="11">The sequence shown here is derived from an EMBL/GenBank/DDBJ whole genome shotgun (WGS) entry which is preliminary data.</text>
</comment>
<dbReference type="GO" id="GO:0016787">
    <property type="term" value="F:hydrolase activity"/>
    <property type="evidence" value="ECO:0007669"/>
    <property type="project" value="UniProtKB-KW"/>
</dbReference>
<dbReference type="Pfam" id="PF21634">
    <property type="entry name" value="MOV-10_beta-barrel"/>
    <property type="match status" value="1"/>
</dbReference>
<evidence type="ECO:0000256" key="1">
    <source>
        <dbReference type="ARBA" id="ARBA00004496"/>
    </source>
</evidence>
<evidence type="ECO:0000256" key="5">
    <source>
        <dbReference type="ARBA" id="ARBA00022801"/>
    </source>
</evidence>